<dbReference type="RefSeq" id="WP_210431631.1">
    <property type="nucleotide sequence ID" value="NZ_BKCL01000005.1"/>
</dbReference>
<keyword evidence="5" id="KW-0804">Transcription</keyword>
<dbReference type="GO" id="GO:0003723">
    <property type="term" value="F:RNA binding"/>
    <property type="evidence" value="ECO:0007669"/>
    <property type="project" value="UniProtKB-KW"/>
</dbReference>
<evidence type="ECO:0000256" key="1">
    <source>
        <dbReference type="ARBA" id="ARBA00005952"/>
    </source>
</evidence>
<accession>A0A5A7MR90</accession>
<name>A0A5A7MR90_9PROT</name>
<proteinExistence type="inferred from homology"/>
<keyword evidence="4" id="KW-0805">Transcription regulation</keyword>
<evidence type="ECO:0000256" key="3">
    <source>
        <dbReference type="ARBA" id="ARBA00022884"/>
    </source>
</evidence>
<keyword evidence="3" id="KW-0694">RNA-binding</keyword>
<dbReference type="Gene3D" id="1.10.940.10">
    <property type="entry name" value="NusB-like"/>
    <property type="match status" value="1"/>
</dbReference>
<dbReference type="Proteomes" id="UP000322084">
    <property type="component" value="Unassembled WGS sequence"/>
</dbReference>
<comment type="similarity">
    <text evidence="1">Belongs to the NusB family.</text>
</comment>
<sequence>MTEKQAAQGPARPRKGKKPSGGARSAARLGAVQALYQLEHNPDADPRHVVTEFRAFRLGREIEGDQYADADQNLFADIVLGTIEQVHSIDDKLKGALAANWPLDRLESVLRAILRAATYELTARPDVPTAVVINEYMDVAHAFFDGAEPLSPMECWTGWPAISGPELFRQERENKAGLDRGFDGWMNFL</sequence>
<evidence type="ECO:0000256" key="5">
    <source>
        <dbReference type="ARBA" id="ARBA00023163"/>
    </source>
</evidence>
<keyword evidence="2" id="KW-0889">Transcription antitermination</keyword>
<dbReference type="NCBIfam" id="TIGR01951">
    <property type="entry name" value="nusB"/>
    <property type="match status" value="1"/>
</dbReference>
<dbReference type="GO" id="GO:0006353">
    <property type="term" value="P:DNA-templated transcription termination"/>
    <property type="evidence" value="ECO:0007669"/>
    <property type="project" value="InterPro"/>
</dbReference>
<feature type="domain" description="NusB/RsmB/TIM44" evidence="7">
    <location>
        <begin position="26"/>
        <end position="145"/>
    </location>
</feature>
<evidence type="ECO:0000256" key="4">
    <source>
        <dbReference type="ARBA" id="ARBA00023015"/>
    </source>
</evidence>
<dbReference type="EMBL" id="BKCL01000005">
    <property type="protein sequence ID" value="GEQ98114.1"/>
    <property type="molecule type" value="Genomic_DNA"/>
</dbReference>
<dbReference type="InterPro" id="IPR011605">
    <property type="entry name" value="NusB_fam"/>
</dbReference>
<evidence type="ECO:0000313" key="8">
    <source>
        <dbReference type="EMBL" id="GEQ98114.1"/>
    </source>
</evidence>
<evidence type="ECO:0000259" key="7">
    <source>
        <dbReference type="Pfam" id="PF01029"/>
    </source>
</evidence>
<organism evidence="8 9">
    <name type="scientific">Iodidimonas gelatinilytica</name>
    <dbReference type="NCBI Taxonomy" id="1236966"/>
    <lineage>
        <taxon>Bacteria</taxon>
        <taxon>Pseudomonadati</taxon>
        <taxon>Pseudomonadota</taxon>
        <taxon>Alphaproteobacteria</taxon>
        <taxon>Iodidimonadales</taxon>
        <taxon>Iodidimonadaceae</taxon>
        <taxon>Iodidimonas</taxon>
    </lineage>
</organism>
<dbReference type="SUPFAM" id="SSF48013">
    <property type="entry name" value="NusB-like"/>
    <property type="match status" value="1"/>
</dbReference>
<evidence type="ECO:0000256" key="6">
    <source>
        <dbReference type="SAM" id="MobiDB-lite"/>
    </source>
</evidence>
<dbReference type="InterPro" id="IPR035926">
    <property type="entry name" value="NusB-like_sf"/>
</dbReference>
<dbReference type="InterPro" id="IPR006027">
    <property type="entry name" value="NusB_RsmB_TIM44"/>
</dbReference>
<evidence type="ECO:0000313" key="9">
    <source>
        <dbReference type="Proteomes" id="UP000322084"/>
    </source>
</evidence>
<gene>
    <name evidence="8" type="ORF">JCM17844_17510</name>
</gene>
<reference evidence="8 9" key="1">
    <citation type="submission" date="2019-09" db="EMBL/GenBank/DDBJ databases">
        <title>NBRP : Genome information of microbial organism related human and environment.</title>
        <authorList>
            <person name="Hattori M."/>
            <person name="Oshima K."/>
            <person name="Inaba H."/>
            <person name="Suda W."/>
            <person name="Sakamoto M."/>
            <person name="Iino T."/>
            <person name="Kitahara M."/>
            <person name="Oshida Y."/>
            <person name="Iida T."/>
            <person name="Kudo T."/>
            <person name="Itoh T."/>
            <person name="Ohkuma M."/>
        </authorList>
    </citation>
    <scope>NUCLEOTIDE SEQUENCE [LARGE SCALE GENOMIC DNA]</scope>
    <source>
        <strain evidence="8 9">Hi-2</strain>
    </source>
</reference>
<dbReference type="AlphaFoldDB" id="A0A5A7MR90"/>
<dbReference type="PANTHER" id="PTHR11078">
    <property type="entry name" value="N UTILIZATION SUBSTANCE PROTEIN B-RELATED"/>
    <property type="match status" value="1"/>
</dbReference>
<dbReference type="GO" id="GO:0005829">
    <property type="term" value="C:cytosol"/>
    <property type="evidence" value="ECO:0007669"/>
    <property type="project" value="TreeGrafter"/>
</dbReference>
<feature type="region of interest" description="Disordered" evidence="6">
    <location>
        <begin position="1"/>
        <end position="26"/>
    </location>
</feature>
<protein>
    <recommendedName>
        <fullName evidence="7">NusB/RsmB/TIM44 domain-containing protein</fullName>
    </recommendedName>
</protein>
<comment type="caution">
    <text evidence="8">The sequence shown here is derived from an EMBL/GenBank/DDBJ whole genome shotgun (WGS) entry which is preliminary data.</text>
</comment>
<dbReference type="GO" id="GO:0031564">
    <property type="term" value="P:transcription antitermination"/>
    <property type="evidence" value="ECO:0007669"/>
    <property type="project" value="UniProtKB-KW"/>
</dbReference>
<dbReference type="PANTHER" id="PTHR11078:SF3">
    <property type="entry name" value="ANTITERMINATION NUSB DOMAIN-CONTAINING PROTEIN"/>
    <property type="match status" value="1"/>
</dbReference>
<evidence type="ECO:0000256" key="2">
    <source>
        <dbReference type="ARBA" id="ARBA00022814"/>
    </source>
</evidence>
<dbReference type="Pfam" id="PF01029">
    <property type="entry name" value="NusB"/>
    <property type="match status" value="1"/>
</dbReference>